<accession>A0A5N6SCN3</accession>
<evidence type="ECO:0000313" key="2">
    <source>
        <dbReference type="EMBL" id="KAE8132478.1"/>
    </source>
</evidence>
<proteinExistence type="predicted"/>
<name>A0A5N6SCN3_ASPPS</name>
<evidence type="ECO:0000256" key="1">
    <source>
        <dbReference type="SAM" id="Phobius"/>
    </source>
</evidence>
<protein>
    <submittedName>
        <fullName evidence="2">Uncharacterized protein</fullName>
    </submittedName>
</protein>
<reference evidence="2 3" key="1">
    <citation type="submission" date="2019-04" db="EMBL/GenBank/DDBJ databases">
        <title>Friends and foes A comparative genomics study of 23 Aspergillus species from section Flavi.</title>
        <authorList>
            <consortium name="DOE Joint Genome Institute"/>
            <person name="Kjaerbolling I."/>
            <person name="Vesth T."/>
            <person name="Frisvad J.C."/>
            <person name="Nybo J.L."/>
            <person name="Theobald S."/>
            <person name="Kildgaard S."/>
            <person name="Isbrandt T."/>
            <person name="Kuo A."/>
            <person name="Sato A."/>
            <person name="Lyhne E.K."/>
            <person name="Kogle M.E."/>
            <person name="Wiebenga A."/>
            <person name="Kun R.S."/>
            <person name="Lubbers R.J."/>
            <person name="Makela M.R."/>
            <person name="Barry K."/>
            <person name="Chovatia M."/>
            <person name="Clum A."/>
            <person name="Daum C."/>
            <person name="Haridas S."/>
            <person name="He G."/>
            <person name="LaButti K."/>
            <person name="Lipzen A."/>
            <person name="Mondo S."/>
            <person name="Riley R."/>
            <person name="Salamov A."/>
            <person name="Simmons B.A."/>
            <person name="Magnuson J.K."/>
            <person name="Henrissat B."/>
            <person name="Mortensen U.H."/>
            <person name="Larsen T.O."/>
            <person name="Devries R.P."/>
            <person name="Grigoriev I.V."/>
            <person name="Machida M."/>
            <person name="Baker S.E."/>
            <person name="Andersen M.R."/>
        </authorList>
    </citation>
    <scope>NUCLEOTIDE SEQUENCE [LARGE SCALE GENOMIC DNA]</scope>
    <source>
        <strain evidence="2 3">CBS 117625</strain>
    </source>
</reference>
<keyword evidence="3" id="KW-1185">Reference proteome</keyword>
<dbReference type="GeneID" id="43640203"/>
<dbReference type="EMBL" id="ML743632">
    <property type="protein sequence ID" value="KAE8132478.1"/>
    <property type="molecule type" value="Genomic_DNA"/>
</dbReference>
<sequence length="69" mass="7869">MTSLVGSGPIIQYAIHIIACSWYSCSNHCKMTDLSRPPMTSLVSLSGSVLCLFYFFSYFLILFFFYSDF</sequence>
<feature type="transmembrane region" description="Helical" evidence="1">
    <location>
        <begin position="42"/>
        <end position="66"/>
    </location>
</feature>
<keyword evidence="1" id="KW-0472">Membrane</keyword>
<evidence type="ECO:0000313" key="3">
    <source>
        <dbReference type="Proteomes" id="UP000325672"/>
    </source>
</evidence>
<organism evidence="2 3">
    <name type="scientific">Aspergillus pseudotamarii</name>
    <dbReference type="NCBI Taxonomy" id="132259"/>
    <lineage>
        <taxon>Eukaryota</taxon>
        <taxon>Fungi</taxon>
        <taxon>Dikarya</taxon>
        <taxon>Ascomycota</taxon>
        <taxon>Pezizomycotina</taxon>
        <taxon>Eurotiomycetes</taxon>
        <taxon>Eurotiomycetidae</taxon>
        <taxon>Eurotiales</taxon>
        <taxon>Aspergillaceae</taxon>
        <taxon>Aspergillus</taxon>
        <taxon>Aspergillus subgen. Circumdati</taxon>
    </lineage>
</organism>
<dbReference type="RefSeq" id="XP_031908541.1">
    <property type="nucleotide sequence ID" value="XM_032055993.1"/>
</dbReference>
<dbReference type="AlphaFoldDB" id="A0A5N6SCN3"/>
<gene>
    <name evidence="2" type="ORF">BDV38DRAFT_261076</name>
</gene>
<keyword evidence="1" id="KW-1133">Transmembrane helix</keyword>
<keyword evidence="1" id="KW-0812">Transmembrane</keyword>
<dbReference type="Proteomes" id="UP000325672">
    <property type="component" value="Unassembled WGS sequence"/>
</dbReference>